<dbReference type="Pfam" id="PF16126">
    <property type="entry name" value="DUF4838"/>
    <property type="match status" value="1"/>
</dbReference>
<dbReference type="PANTHER" id="PTHR47406:SF2">
    <property type="entry name" value="ALPHA GLUCURONIDASE N-TERMINAL DOMAIN-CONTAINING PROTEIN"/>
    <property type="match status" value="1"/>
</dbReference>
<dbReference type="Gene3D" id="3.30.379.10">
    <property type="entry name" value="Chitobiase/beta-hexosaminidase domain 2-like"/>
    <property type="match status" value="1"/>
</dbReference>
<feature type="non-terminal residue" evidence="2">
    <location>
        <position position="386"/>
    </location>
</feature>
<organism evidence="2">
    <name type="scientific">marine metagenome</name>
    <dbReference type="NCBI Taxonomy" id="408172"/>
    <lineage>
        <taxon>unclassified sequences</taxon>
        <taxon>metagenomes</taxon>
        <taxon>ecological metagenomes</taxon>
    </lineage>
</organism>
<dbReference type="GO" id="GO:0016787">
    <property type="term" value="F:hydrolase activity"/>
    <property type="evidence" value="ECO:0007669"/>
    <property type="project" value="UniProtKB-KW"/>
</dbReference>
<dbReference type="InterPro" id="IPR029018">
    <property type="entry name" value="Hex-like_dom2"/>
</dbReference>
<evidence type="ECO:0008006" key="3">
    <source>
        <dbReference type="Google" id="ProtNLM"/>
    </source>
</evidence>
<proteinExistence type="predicted"/>
<dbReference type="PANTHER" id="PTHR47406">
    <property type="entry name" value="COAGULATION FACTOR 5/8 TYPE, C-TERMINAL"/>
    <property type="match status" value="1"/>
</dbReference>
<evidence type="ECO:0000313" key="2">
    <source>
        <dbReference type="EMBL" id="SVC27967.1"/>
    </source>
</evidence>
<dbReference type="AlphaFoldDB" id="A0A382KYY1"/>
<reference evidence="2" key="1">
    <citation type="submission" date="2018-05" db="EMBL/GenBank/DDBJ databases">
        <authorList>
            <person name="Lanie J.A."/>
            <person name="Ng W.-L."/>
            <person name="Kazmierczak K.M."/>
            <person name="Andrzejewski T.M."/>
            <person name="Davidsen T.M."/>
            <person name="Wayne K.J."/>
            <person name="Tettelin H."/>
            <person name="Glass J.I."/>
            <person name="Rusch D."/>
            <person name="Podicherti R."/>
            <person name="Tsui H.-C.T."/>
            <person name="Winkler M.E."/>
        </authorList>
    </citation>
    <scope>NUCLEOTIDE SEQUENCE</scope>
</reference>
<evidence type="ECO:0000256" key="1">
    <source>
        <dbReference type="ARBA" id="ARBA00022801"/>
    </source>
</evidence>
<sequence>MSKPMVIVEFGHPKAKIVVGGSAQAIEAANILQATIKSISGAELPITPDNQGISGAHIYVGRGNSVESFGIEIPKGITSQMNEEGFTIQNVNESLVIAGNEDWHYRGTIYAVFDFLEMIGCRWFFPGQYGQFIPKMDTISIPPINKIERPSFRMRNIWYSGWMPVTNEDNIELTRWLDCNKANRLLISLPGDGTITKLAPPDQYFDTHPHIYAVNSEGERSPDMLCLSHPDTIEIAAETIRIAFNQNPTMFTFGFAPPDGMPMCHCPQCQQRLHGINAKHLGRASLSDGWFFFVNEVAKKMQMEFPDRWLLTNGYANRMYPPEGIVDFAENIGIQFAFLQSCTLHRIGDPKCWQRQDYEKLLKRWADLCPVFIYDYDPGVDLQNLP</sequence>
<dbReference type="EMBL" id="UINC01082837">
    <property type="protein sequence ID" value="SVC27967.1"/>
    <property type="molecule type" value="Genomic_DNA"/>
</dbReference>
<keyword evidence="1" id="KW-0378">Hydrolase</keyword>
<dbReference type="InterPro" id="IPR032287">
    <property type="entry name" value="DUF4838"/>
</dbReference>
<accession>A0A382KYY1</accession>
<gene>
    <name evidence="2" type="ORF">METZ01_LOCUS280821</name>
</gene>
<protein>
    <recommendedName>
        <fullName evidence="3">DUF4838 domain-containing protein</fullName>
    </recommendedName>
</protein>
<name>A0A382KYY1_9ZZZZ</name>
<dbReference type="SUPFAM" id="SSF55545">
    <property type="entry name" value="beta-N-acetylhexosaminidase-like domain"/>
    <property type="match status" value="1"/>
</dbReference>